<dbReference type="Proteomes" id="UP000198372">
    <property type="component" value="Unassembled WGS sequence"/>
</dbReference>
<feature type="compositionally biased region" description="Basic and acidic residues" evidence="2">
    <location>
        <begin position="790"/>
        <end position="801"/>
    </location>
</feature>
<keyword evidence="4" id="KW-1185">Reference proteome</keyword>
<feature type="region of interest" description="Disordered" evidence="2">
    <location>
        <begin position="582"/>
        <end position="605"/>
    </location>
</feature>
<feature type="region of interest" description="Disordered" evidence="2">
    <location>
        <begin position="359"/>
        <end position="434"/>
    </location>
</feature>
<reference evidence="4" key="1">
    <citation type="submission" date="2016-09" db="EMBL/GenBank/DDBJ databases">
        <authorList>
            <person name="Jeantristanb JTB J.-T."/>
            <person name="Ricardo R."/>
        </authorList>
    </citation>
    <scope>NUCLEOTIDE SEQUENCE [LARGE SCALE GENOMIC DNA]</scope>
</reference>
<evidence type="ECO:0000313" key="3">
    <source>
        <dbReference type="EMBL" id="SCV71145.1"/>
    </source>
</evidence>
<name>A0A238FD82_9BASI</name>
<keyword evidence="1" id="KW-0175">Coiled coil</keyword>
<dbReference type="OrthoDB" id="420046at2759"/>
<evidence type="ECO:0000256" key="1">
    <source>
        <dbReference type="SAM" id="Coils"/>
    </source>
</evidence>
<sequence length="921" mass="99809">MEPIPCSNVNDERDSDTSDDNEDGSNTTRPDGVVTFGGTTAATAAKKKKKKRKTAAQKKAAAAARGQEHEQDKAGAPAPHVLKISRNKHMKYISSYHGPWLQLPHEVLDTLLTVNCDPSALPTVRGLVEPPSSTPTMDRARFHAVAAGPHERRSPSPSPLPQMTRGGDKDAGGSHLPSPIDPAVFRGVSQIRKLVDDASDLAVRAAVGMAPAALGSGGGAPPLSAGPEGGRNIVMSPVRQHRLRALAVSKLAEAYRIDEIAASVAVMQSATGLDDLAQRVLKQEPSHLDALYVHFHHEKIPSRTFASSTDTTQLDHLIACERHRLEYYRTRGVVHGFKQDYVSAVRNFTQALTQAKALRKEKEHRAEVQVGGANMKKKKGGKNGKTAGKKTKASPAAAGDGNDSDTAPILGSNGNSAPVTPTDPSSRVGKEPGDDFERQMYFHRGMAHFHHACQLMEDAALDVEGVQKPKGGLSNEGGELTLRNVGIVLADEIGGLYGNASPEKQARYRAVMGEASLRERVTTLLRKSVRDHERFLAYFKVWEAPPGNALEEEDRQRPTLGAKQTDRPLTFRGRRLIHHRALAQRTRDADPRRLERQRRHQDAPMPAPALLTTYHPLLIESHFTVLLLHLLLGDFTTLVQAHARTVRLMDHLEGCPIFLPARSLTMSEYAEVLERLAATWRIAREASGTPAPDLDTTEQELAAGDDELECLHQLCGFFSSEFVEALIRQAERERQAFSNQEQVLLDKRRWMVENGESNGGGKARKITNGMQGEEGKYGGSGNKAAAAGSWKEERDKADAERRKIDPSYATYNTARAEVALAWLQAVILPEKEAEQAAAAPNPPTQPNLPQETYPQPQSQPNSKGKGKGQFISASSSSSTFQPPQEEILGSGSGSFSTSAFFATSSTGVSLGRGGGSASTSI</sequence>
<proteinExistence type="predicted"/>
<feature type="compositionally biased region" description="Polar residues" evidence="2">
    <location>
        <begin position="853"/>
        <end position="862"/>
    </location>
</feature>
<organism evidence="3 4">
    <name type="scientific">Microbotryum intermedium</name>
    <dbReference type="NCBI Taxonomy" id="269621"/>
    <lineage>
        <taxon>Eukaryota</taxon>
        <taxon>Fungi</taxon>
        <taxon>Dikarya</taxon>
        <taxon>Basidiomycota</taxon>
        <taxon>Pucciniomycotina</taxon>
        <taxon>Microbotryomycetes</taxon>
        <taxon>Microbotryales</taxon>
        <taxon>Microbotryaceae</taxon>
        <taxon>Microbotryum</taxon>
    </lineage>
</organism>
<dbReference type="EMBL" id="FMSP01000007">
    <property type="protein sequence ID" value="SCV71145.1"/>
    <property type="molecule type" value="Genomic_DNA"/>
</dbReference>
<dbReference type="STRING" id="269621.A0A238FD82"/>
<evidence type="ECO:0000256" key="2">
    <source>
        <dbReference type="SAM" id="MobiDB-lite"/>
    </source>
</evidence>
<feature type="region of interest" description="Disordered" evidence="2">
    <location>
        <begin position="145"/>
        <end position="178"/>
    </location>
</feature>
<feature type="region of interest" description="Disordered" evidence="2">
    <location>
        <begin position="833"/>
        <end position="893"/>
    </location>
</feature>
<gene>
    <name evidence="3" type="ORF">BQ2448_2733</name>
</gene>
<feature type="region of interest" description="Disordered" evidence="2">
    <location>
        <begin position="754"/>
        <end position="801"/>
    </location>
</feature>
<feature type="coiled-coil region" evidence="1">
    <location>
        <begin position="720"/>
        <end position="747"/>
    </location>
</feature>
<feature type="region of interest" description="Disordered" evidence="2">
    <location>
        <begin position="1"/>
        <end position="78"/>
    </location>
</feature>
<dbReference type="AlphaFoldDB" id="A0A238FD82"/>
<evidence type="ECO:0000313" key="4">
    <source>
        <dbReference type="Proteomes" id="UP000198372"/>
    </source>
</evidence>
<feature type="compositionally biased region" description="Basic residues" evidence="2">
    <location>
        <begin position="375"/>
        <end position="392"/>
    </location>
</feature>
<feature type="compositionally biased region" description="Polar residues" evidence="2">
    <location>
        <begin position="412"/>
        <end position="425"/>
    </location>
</feature>
<accession>A0A238FD82</accession>
<protein>
    <submittedName>
        <fullName evidence="3">BQ2448_2733 protein</fullName>
    </submittedName>
</protein>
<feature type="compositionally biased region" description="Basic and acidic residues" evidence="2">
    <location>
        <begin position="585"/>
        <end position="594"/>
    </location>
</feature>
<feature type="compositionally biased region" description="Basic residues" evidence="2">
    <location>
        <begin position="45"/>
        <end position="56"/>
    </location>
</feature>